<accession>A0A2M7TXD2</accession>
<evidence type="ECO:0000313" key="2">
    <source>
        <dbReference type="Proteomes" id="UP000228503"/>
    </source>
</evidence>
<name>A0A2M7TXD2_9BACT</name>
<reference evidence="2" key="1">
    <citation type="submission" date="2017-09" db="EMBL/GenBank/DDBJ databases">
        <title>Depth-based differentiation of microbial function through sediment-hosted aquifers and enrichment of novel symbionts in the deep terrestrial subsurface.</title>
        <authorList>
            <person name="Probst A.J."/>
            <person name="Ladd B."/>
            <person name="Jarett J.K."/>
            <person name="Geller-Mcgrath D.E."/>
            <person name="Sieber C.M.K."/>
            <person name="Emerson J.B."/>
            <person name="Anantharaman K."/>
            <person name="Thomas B.C."/>
            <person name="Malmstrom R."/>
            <person name="Stieglmeier M."/>
            <person name="Klingl A."/>
            <person name="Woyke T."/>
            <person name="Ryan C.M."/>
            <person name="Banfield J.F."/>
        </authorList>
    </citation>
    <scope>NUCLEOTIDE SEQUENCE [LARGE SCALE GENOMIC DNA]</scope>
</reference>
<dbReference type="Gene3D" id="3.40.50.720">
    <property type="entry name" value="NAD(P)-binding Rossmann-like Domain"/>
    <property type="match status" value="1"/>
</dbReference>
<proteinExistence type="predicted"/>
<dbReference type="Proteomes" id="UP000228503">
    <property type="component" value="Unassembled WGS sequence"/>
</dbReference>
<evidence type="ECO:0000313" key="1">
    <source>
        <dbReference type="EMBL" id="PIZ62481.1"/>
    </source>
</evidence>
<organism evidence="1 2">
    <name type="scientific">Candidatus Roizmanbacteria bacterium CG_4_10_14_0_2_um_filter_39_13</name>
    <dbReference type="NCBI Taxonomy" id="1974825"/>
    <lineage>
        <taxon>Bacteria</taxon>
        <taxon>Candidatus Roizmaniibacteriota</taxon>
    </lineage>
</organism>
<sequence length="479" mass="53038">MIMNHNMATEASRIGFLDVQIYENGRRSAHVDFSHTEVEYQRNPPPGVGIVQMRQWGSCTSEIGYYMGSGDVPSRFMQDSANEHKLHQYLPRTLAAGFTSDPADIQRIMVGAPFHEGWGIIEDLLEDHQRPNVPVQMYVPTNGSGPVHLERRIVPMNFQSGFRSGSMAVLNPAYLCDWHSSAEHIDPSTGWPEQCNRNTHPHGNLPKATRGHTEAIGTATSGKMPMMLDSLTPIPHYLEEFILTDPLRRGILATSLEPLACVYQAHGPLLQRGEVPGSIAVIGDGPNSLLMMQFYQMYAPDASIVVVGKNREKLDAIQRVNPDQIRTVITDGRAEKEGYDDLSYALSEATGSNRADLVIPTVALPRETIEPFVKDEGMVVWWAASVSENVAEDSGSKTRPYREFHSYGGAPRAEISAAAGYEWLLKERPDALEPLFNYPGIYHSEMSQKGATDVQTWLNNGGRFIHPENGLSAKLVVSV</sequence>
<dbReference type="AlphaFoldDB" id="A0A2M7TXD2"/>
<protein>
    <submittedName>
        <fullName evidence="1">Uncharacterized protein</fullName>
    </submittedName>
</protein>
<dbReference type="Gene3D" id="3.90.180.10">
    <property type="entry name" value="Medium-chain alcohol dehydrogenases, catalytic domain"/>
    <property type="match status" value="1"/>
</dbReference>
<gene>
    <name evidence="1" type="ORF">COY16_04155</name>
</gene>
<dbReference type="EMBL" id="PFOB01000054">
    <property type="protein sequence ID" value="PIZ62481.1"/>
    <property type="molecule type" value="Genomic_DNA"/>
</dbReference>
<comment type="caution">
    <text evidence="1">The sequence shown here is derived from an EMBL/GenBank/DDBJ whole genome shotgun (WGS) entry which is preliminary data.</text>
</comment>